<dbReference type="InterPro" id="IPR036188">
    <property type="entry name" value="FAD/NAD-bd_sf"/>
</dbReference>
<dbReference type="AlphaFoldDB" id="A0A100JP85"/>
<dbReference type="Gene3D" id="3.90.700.10">
    <property type="entry name" value="Succinate dehydrogenase/fumarate reductase flavoprotein, catalytic domain"/>
    <property type="match status" value="1"/>
</dbReference>
<dbReference type="GO" id="GO:0008202">
    <property type="term" value="P:steroid metabolic process"/>
    <property type="evidence" value="ECO:0007669"/>
    <property type="project" value="UniProtKB-ARBA"/>
</dbReference>
<organism evidence="7 8">
    <name type="scientific">Streptomyces scabiei</name>
    <dbReference type="NCBI Taxonomy" id="1930"/>
    <lineage>
        <taxon>Bacteria</taxon>
        <taxon>Bacillati</taxon>
        <taxon>Actinomycetota</taxon>
        <taxon>Actinomycetes</taxon>
        <taxon>Kitasatosporales</taxon>
        <taxon>Streptomycetaceae</taxon>
        <taxon>Streptomyces</taxon>
    </lineage>
</organism>
<comment type="cofactor">
    <cofactor evidence="1">
        <name>FAD</name>
        <dbReference type="ChEBI" id="CHEBI:57692"/>
    </cofactor>
</comment>
<dbReference type="EC" id="1.3.99.4" evidence="7"/>
<proteinExistence type="predicted"/>
<dbReference type="OrthoDB" id="9813348at2"/>
<evidence type="ECO:0000259" key="6">
    <source>
        <dbReference type="Pfam" id="PF00890"/>
    </source>
</evidence>
<name>A0A100JP85_STRSC</name>
<evidence type="ECO:0000256" key="3">
    <source>
        <dbReference type="ARBA" id="ARBA00022827"/>
    </source>
</evidence>
<gene>
    <name evidence="7" type="primary">ksdD</name>
    <name evidence="7" type="ORF">SsS58_03510</name>
</gene>
<comment type="caution">
    <text evidence="7">The sequence shown here is derived from an EMBL/GenBank/DDBJ whole genome shotgun (WGS) entry which is preliminary data.</text>
</comment>
<evidence type="ECO:0000313" key="7">
    <source>
        <dbReference type="EMBL" id="GAQ63133.1"/>
    </source>
</evidence>
<dbReference type="InterPro" id="IPR027477">
    <property type="entry name" value="Succ_DH/fumarate_Rdtase_cat_sf"/>
</dbReference>
<sequence length="371" mass="40843">MVEKAAGIGGSTAMSGGGIWIPNNPTPRKEGQTDDVEDVRHYLRAVVGDRVAADRIDAYVDCGLEVLEMLHRVSRHMEFSWCPGYSDYHPELPGGRAAGRTIQPRPIDVRKLGDEERKLLALDVPMPLGLWFTGYEARNLMMIRREWKARRMLGVAAWRVVSRAAAAPWLLVLRSGLVANADTLRELAEKIAVPPDALEATVARFNGFAAKGRDEDCGRGDSPYDNYYGDHSLPNPNLDTIDGGPFYAIRIGGGGSGHQGRRTDGRSGPRAAAGRQRDPWSVRHGQRIGRGDGQRVRRGRSHDWSRHGVQLPGDGARGEERRGLSALPRYSPRGAHLTWLHTVICPSCPSSWGHFARFLHSVAEESGLKIT</sequence>
<evidence type="ECO:0000256" key="1">
    <source>
        <dbReference type="ARBA" id="ARBA00001974"/>
    </source>
</evidence>
<keyword evidence="4 7" id="KW-0560">Oxidoreductase</keyword>
<keyword evidence="3" id="KW-0274">FAD</keyword>
<reference evidence="8" key="3">
    <citation type="submission" date="2016-02" db="EMBL/GenBank/DDBJ databases">
        <title>Draft genome of pathogenic Streptomyces sp. in Japan.</title>
        <authorList>
            <person name="Tomihama T."/>
            <person name="Ikenaga M."/>
            <person name="Sakai M."/>
            <person name="Okubo T."/>
            <person name="Ikeda S."/>
        </authorList>
    </citation>
    <scope>NUCLEOTIDE SEQUENCE [LARGE SCALE GENOMIC DNA]</scope>
    <source>
        <strain evidence="8">S58</strain>
    </source>
</reference>
<keyword evidence="2" id="KW-0285">Flavoprotein</keyword>
<feature type="region of interest" description="Disordered" evidence="5">
    <location>
        <begin position="252"/>
        <end position="320"/>
    </location>
</feature>
<evidence type="ECO:0000256" key="2">
    <source>
        <dbReference type="ARBA" id="ARBA00022630"/>
    </source>
</evidence>
<evidence type="ECO:0000313" key="8">
    <source>
        <dbReference type="Proteomes" id="UP000067448"/>
    </source>
</evidence>
<accession>A0A100JP85</accession>
<evidence type="ECO:0000256" key="5">
    <source>
        <dbReference type="SAM" id="MobiDB-lite"/>
    </source>
</evidence>
<dbReference type="PANTHER" id="PTHR43400:SF10">
    <property type="entry name" value="3-OXOSTEROID 1-DEHYDROGENASE"/>
    <property type="match status" value="1"/>
</dbReference>
<protein>
    <submittedName>
        <fullName evidence="7">3-oxosteroid 1-dehydrogenase</fullName>
        <ecNumber evidence="7">1.3.99.4</ecNumber>
    </submittedName>
</protein>
<reference evidence="7 8" key="2">
    <citation type="journal article" date="2016" name="Genome Announc.">
        <title>Draft Genome Sequences of Streptomyces scabiei S58, Streptomyces turgidiscabies T45, and Streptomyces acidiscabies a10, the Pathogens of Potato Common Scab, Isolated in Japan.</title>
        <authorList>
            <person name="Tomihama T."/>
            <person name="Nishi Y."/>
            <person name="Sakai M."/>
            <person name="Ikenaga M."/>
            <person name="Okubo T."/>
            <person name="Ikeda S."/>
        </authorList>
    </citation>
    <scope>NUCLEOTIDE SEQUENCE [LARGE SCALE GENOMIC DNA]</scope>
    <source>
        <strain evidence="7 8">S58</strain>
    </source>
</reference>
<dbReference type="SUPFAM" id="SSF56425">
    <property type="entry name" value="Succinate dehydrogenase/fumarate reductase flavoprotein, catalytic domain"/>
    <property type="match status" value="1"/>
</dbReference>
<dbReference type="Proteomes" id="UP000067448">
    <property type="component" value="Unassembled WGS sequence"/>
</dbReference>
<dbReference type="Gene3D" id="3.50.50.60">
    <property type="entry name" value="FAD/NAD(P)-binding domain"/>
    <property type="match status" value="1"/>
</dbReference>
<reference evidence="8" key="1">
    <citation type="submission" date="2015-11" db="EMBL/GenBank/DDBJ databases">
        <authorList>
            <consortium name="Cross-ministerial Strategic Innovation Promotion Program (SIP) consortium"/>
            <person name="Tomihama T."/>
            <person name="Ikenaga M."/>
            <person name="Sakai M."/>
            <person name="Okubo T."/>
            <person name="Ikeda S."/>
        </authorList>
    </citation>
    <scope>NUCLEOTIDE SEQUENCE [LARGE SCALE GENOMIC DNA]</scope>
    <source>
        <strain evidence="8">S58</strain>
    </source>
</reference>
<dbReference type="EMBL" id="BCMM01000015">
    <property type="protein sequence ID" value="GAQ63133.1"/>
    <property type="molecule type" value="Genomic_DNA"/>
</dbReference>
<dbReference type="Pfam" id="PF00890">
    <property type="entry name" value="FAD_binding_2"/>
    <property type="match status" value="1"/>
</dbReference>
<feature type="compositionally biased region" description="Basic and acidic residues" evidence="5">
    <location>
        <begin position="289"/>
        <end position="306"/>
    </location>
</feature>
<dbReference type="InterPro" id="IPR003953">
    <property type="entry name" value="FAD-dep_OxRdtase_2_FAD-bd"/>
</dbReference>
<evidence type="ECO:0000256" key="4">
    <source>
        <dbReference type="ARBA" id="ARBA00023002"/>
    </source>
</evidence>
<dbReference type="PANTHER" id="PTHR43400">
    <property type="entry name" value="FUMARATE REDUCTASE"/>
    <property type="match status" value="1"/>
</dbReference>
<dbReference type="InterPro" id="IPR050315">
    <property type="entry name" value="FAD-oxidoreductase_2"/>
</dbReference>
<feature type="domain" description="FAD-dependent oxidoreductase 2 FAD-binding" evidence="6">
    <location>
        <begin position="2"/>
        <end position="134"/>
    </location>
</feature>
<dbReference type="GO" id="GO:0047571">
    <property type="term" value="F:3-oxosteroid 1-dehydrogenase activity"/>
    <property type="evidence" value="ECO:0007669"/>
    <property type="project" value="UniProtKB-EC"/>
</dbReference>